<dbReference type="InterPro" id="IPR003609">
    <property type="entry name" value="Pan_app"/>
</dbReference>
<evidence type="ECO:0000259" key="2">
    <source>
        <dbReference type="PROSITE" id="PS50948"/>
    </source>
</evidence>
<name>A0A914X9T5_9BILA</name>
<feature type="region of interest" description="Disordered" evidence="1">
    <location>
        <begin position="182"/>
        <end position="269"/>
    </location>
</feature>
<feature type="domain" description="Apple" evidence="2">
    <location>
        <begin position="357"/>
        <end position="451"/>
    </location>
</feature>
<evidence type="ECO:0000313" key="3">
    <source>
        <dbReference type="Proteomes" id="UP000887566"/>
    </source>
</evidence>
<reference evidence="4" key="1">
    <citation type="submission" date="2022-11" db="UniProtKB">
        <authorList>
            <consortium name="WormBaseParasite"/>
        </authorList>
    </citation>
    <scope>IDENTIFICATION</scope>
</reference>
<evidence type="ECO:0000313" key="4">
    <source>
        <dbReference type="WBParaSite" id="PSAMB.scaffold7169size8102.g29722.t1"/>
    </source>
</evidence>
<dbReference type="WBParaSite" id="PSAMB.scaffold7169size8102.g29722.t1">
    <property type="protein sequence ID" value="PSAMB.scaffold7169size8102.g29722.t1"/>
    <property type="gene ID" value="PSAMB.scaffold7169size8102.g29722"/>
</dbReference>
<keyword evidence="3" id="KW-1185">Reference proteome</keyword>
<dbReference type="SUPFAM" id="SSF57414">
    <property type="entry name" value="Hairpin loop containing domain-like"/>
    <property type="match status" value="2"/>
</dbReference>
<evidence type="ECO:0000256" key="1">
    <source>
        <dbReference type="SAM" id="MobiDB-lite"/>
    </source>
</evidence>
<dbReference type="SMART" id="SM00473">
    <property type="entry name" value="PAN_AP"/>
    <property type="match status" value="3"/>
</dbReference>
<dbReference type="Pfam" id="PF00024">
    <property type="entry name" value="PAN_1"/>
    <property type="match status" value="2"/>
</dbReference>
<dbReference type="Gene3D" id="3.50.4.10">
    <property type="entry name" value="Hepatocyte Growth Factor"/>
    <property type="match status" value="2"/>
</dbReference>
<organism evidence="3 4">
    <name type="scientific">Plectus sambesii</name>
    <dbReference type="NCBI Taxonomy" id="2011161"/>
    <lineage>
        <taxon>Eukaryota</taxon>
        <taxon>Metazoa</taxon>
        <taxon>Ecdysozoa</taxon>
        <taxon>Nematoda</taxon>
        <taxon>Chromadorea</taxon>
        <taxon>Plectida</taxon>
        <taxon>Plectina</taxon>
        <taxon>Plectoidea</taxon>
        <taxon>Plectidae</taxon>
        <taxon>Plectus</taxon>
    </lineage>
</organism>
<feature type="compositionally biased region" description="Low complexity" evidence="1">
    <location>
        <begin position="224"/>
        <end position="234"/>
    </location>
</feature>
<sequence>PAVPAPAAPANYGPPPPAPPPVAPPTGAYAPPPPVSPEANGYAPPSAAPVSEINSPVGGGGIVSGYNRPPLPTIRSAQSEGQCSFDQSQWKAEVQCAIANAVMFDRRTGISCEECLKQCAGAQDPTSPWICRAATYDHRWSICDLFAIQGTNEPYFLTEFPGRDYFKFIGAPVAPPVAPVAPVGPGGPSGPSGPSGPAPYGPGARGLPNKPQPEGFTIAPPVEPLETPEPILTEGPEEPEQPLLPEQPEGPKQPEKPELPAAGGAGSGSGVCGAGLEARYCEWKEKERADPGKETQTVNGVNSADACAKACGLNEKFACSSAVVAKSSCELSSSKADAAFPEELVDVPGSSYLSKVCLPANLLAGTTKIWGVTPNYILVGHVQEVADATSLEDCQIACLNAEKKFSFKCQSAMWYPSDPDQNCLLNSETKDSQPDVFVPEDQGVNMLYLDIGRSALKKDKNGPQFRDDPIVEDKWTKWSNCEQSKSGFRNRYLKCKAKDVRKCPKETVKCDLPVPQPQAQPLYPLGTCLAVRDQNNIKRCPHGMRTLSNGDREYCRRPIDCPTLS</sequence>
<dbReference type="Proteomes" id="UP000887566">
    <property type="component" value="Unplaced"/>
</dbReference>
<feature type="compositionally biased region" description="Pro residues" evidence="1">
    <location>
        <begin position="1"/>
        <end position="36"/>
    </location>
</feature>
<accession>A0A914X9T5</accession>
<proteinExistence type="predicted"/>
<dbReference type="AlphaFoldDB" id="A0A914X9T5"/>
<feature type="region of interest" description="Disordered" evidence="1">
    <location>
        <begin position="1"/>
        <end position="49"/>
    </location>
</feature>
<dbReference type="CDD" id="cd01099">
    <property type="entry name" value="PAN_AP_HGF"/>
    <property type="match status" value="1"/>
</dbReference>
<protein>
    <submittedName>
        <fullName evidence="4">Apple domain-containing protein</fullName>
    </submittedName>
</protein>
<dbReference type="PROSITE" id="PS50948">
    <property type="entry name" value="PAN"/>
    <property type="match status" value="1"/>
</dbReference>